<gene>
    <name evidence="1" type="ORF">C1S70_26160</name>
</gene>
<organism evidence="1 2">
    <name type="scientific">Azospirillum argentinense</name>
    <dbReference type="NCBI Taxonomy" id="2970906"/>
    <lineage>
        <taxon>Bacteria</taxon>
        <taxon>Pseudomonadati</taxon>
        <taxon>Pseudomonadota</taxon>
        <taxon>Alphaproteobacteria</taxon>
        <taxon>Rhodospirillales</taxon>
        <taxon>Azospirillaceae</taxon>
        <taxon>Azospirillum</taxon>
    </lineage>
</organism>
<geneLocation type="plasmid" evidence="1">
    <name>p21unnamed</name>
</geneLocation>
<reference evidence="1 2" key="1">
    <citation type="submission" date="2018-01" db="EMBL/GenBank/DDBJ databases">
        <title>Whole genome sequence of Azospirillum brasilense REC3 isolated from strawberry roots.</title>
        <authorList>
            <person name="Fontana C.A."/>
            <person name="Salazar S.M."/>
            <person name="Bassi D."/>
            <person name="Puglisi E."/>
            <person name="Lovaisa N.C."/>
            <person name="Toffoli L.M."/>
            <person name="Pedraza R."/>
            <person name="Cocconcelli P.S."/>
        </authorList>
    </citation>
    <scope>NUCLEOTIDE SEQUENCE [LARGE SCALE GENOMIC DNA]</scope>
    <source>
        <strain evidence="1 2">REC3</strain>
        <plasmid evidence="1">p21unnamed</plasmid>
    </source>
</reference>
<dbReference type="EMBL" id="POWG01000038">
    <property type="protein sequence ID" value="PNQ95990.1"/>
    <property type="molecule type" value="Genomic_DNA"/>
</dbReference>
<comment type="caution">
    <text evidence="1">The sequence shown here is derived from an EMBL/GenBank/DDBJ whole genome shotgun (WGS) entry which is preliminary data.</text>
</comment>
<dbReference type="AlphaFoldDB" id="A0A2K1FTY9"/>
<keyword evidence="1" id="KW-0614">Plasmid</keyword>
<dbReference type="RefSeq" id="WP_103041228.1">
    <property type="nucleotide sequence ID" value="NZ_POWG01000038.1"/>
</dbReference>
<protein>
    <submittedName>
        <fullName evidence="1">Uncharacterized protein</fullName>
    </submittedName>
</protein>
<name>A0A2K1FTY9_9PROT</name>
<dbReference type="Proteomes" id="UP000236268">
    <property type="component" value="Unassembled WGS sequence"/>
</dbReference>
<evidence type="ECO:0000313" key="2">
    <source>
        <dbReference type="Proteomes" id="UP000236268"/>
    </source>
</evidence>
<accession>A0A2K1FTY9</accession>
<sequence>MLRDVEREAFERCVAHVTLRPDDFRMKDRVEAHVVRGGTVQFHTITVTYAPTRTCRVYRSSLPSAWCEPFRKDLDDGVFY</sequence>
<proteinExistence type="predicted"/>
<evidence type="ECO:0000313" key="1">
    <source>
        <dbReference type="EMBL" id="PNQ95990.1"/>
    </source>
</evidence>